<evidence type="ECO:0000256" key="1">
    <source>
        <dbReference type="SAM" id="MobiDB-lite"/>
    </source>
</evidence>
<dbReference type="GO" id="GO:0045892">
    <property type="term" value="P:negative regulation of DNA-templated transcription"/>
    <property type="evidence" value="ECO:0007669"/>
    <property type="project" value="InterPro"/>
</dbReference>
<feature type="compositionally biased region" description="Basic residues" evidence="1">
    <location>
        <begin position="111"/>
        <end position="121"/>
    </location>
</feature>
<proteinExistence type="predicted"/>
<dbReference type="EMBL" id="FNZK01000004">
    <property type="protein sequence ID" value="SEJ21649.1"/>
    <property type="molecule type" value="Genomic_DNA"/>
</dbReference>
<dbReference type="Proteomes" id="UP000199662">
    <property type="component" value="Unassembled WGS sequence"/>
</dbReference>
<sequence>MDKLQIFEPAMCCSTGLCGVSIDAELLRISTALNTLNENGIQIGRFNLNSAPQAFIDNKIVNEFINSHDLKELPITLLHDRIVITGHYPTNEDLIKLLSLPETIASQLAKPAKKPRQKLKKLSAQDSKAKGE</sequence>
<gene>
    <name evidence="2" type="ORF">SAMN05660742_104192</name>
</gene>
<keyword evidence="3" id="KW-1185">Reference proteome</keyword>
<dbReference type="Pfam" id="PF06953">
    <property type="entry name" value="ArsD"/>
    <property type="match status" value="1"/>
</dbReference>
<protein>
    <submittedName>
        <fullName evidence="2">Arsenical resistance operon trans-acting repressor ArsD</fullName>
    </submittedName>
</protein>
<dbReference type="GO" id="GO:0046685">
    <property type="term" value="P:response to arsenic-containing substance"/>
    <property type="evidence" value="ECO:0007669"/>
    <property type="project" value="InterPro"/>
</dbReference>
<dbReference type="InterPro" id="IPR010712">
    <property type="entry name" value="Arsenical-R_ArsD"/>
</dbReference>
<evidence type="ECO:0000313" key="2">
    <source>
        <dbReference type="EMBL" id="SEJ21649.1"/>
    </source>
</evidence>
<dbReference type="AlphaFoldDB" id="A0A1H6WXP2"/>
<dbReference type="NCBIfam" id="NF033727">
    <property type="entry name" value="chaperon_ArsD"/>
    <property type="match status" value="1"/>
</dbReference>
<reference evidence="2 3" key="1">
    <citation type="submission" date="2016-10" db="EMBL/GenBank/DDBJ databases">
        <authorList>
            <person name="de Groot N.N."/>
        </authorList>
    </citation>
    <scope>NUCLEOTIDE SEQUENCE [LARGE SCALE GENOMIC DNA]</scope>
    <source>
        <strain evidence="2 3">DSM 2179</strain>
    </source>
</reference>
<accession>A0A1H6WXP2</accession>
<evidence type="ECO:0000313" key="3">
    <source>
        <dbReference type="Proteomes" id="UP000199662"/>
    </source>
</evidence>
<dbReference type="STRING" id="84035.SAMN05660742_104192"/>
<name>A0A1H6WXP2_9FIRM</name>
<dbReference type="RefSeq" id="WP_091830045.1">
    <property type="nucleotide sequence ID" value="NZ_FNZK01000004.1"/>
</dbReference>
<feature type="region of interest" description="Disordered" evidence="1">
    <location>
        <begin position="109"/>
        <end position="132"/>
    </location>
</feature>
<dbReference type="GO" id="GO:0003677">
    <property type="term" value="F:DNA binding"/>
    <property type="evidence" value="ECO:0007669"/>
    <property type="project" value="InterPro"/>
</dbReference>
<organism evidence="2 3">
    <name type="scientific">Propionispira arboris</name>
    <dbReference type="NCBI Taxonomy" id="84035"/>
    <lineage>
        <taxon>Bacteria</taxon>
        <taxon>Bacillati</taxon>
        <taxon>Bacillota</taxon>
        <taxon>Negativicutes</taxon>
        <taxon>Selenomonadales</taxon>
        <taxon>Selenomonadaceae</taxon>
        <taxon>Propionispira</taxon>
    </lineage>
</organism>
<dbReference type="Gene3D" id="3.40.30.10">
    <property type="entry name" value="Glutaredoxin"/>
    <property type="match status" value="1"/>
</dbReference>